<dbReference type="HAMAP" id="MF_00451">
    <property type="entry name" value="NDP_kinase"/>
    <property type="match status" value="1"/>
</dbReference>
<keyword evidence="8 12" id="KW-0418">Kinase</keyword>
<dbReference type="Proteomes" id="UP000198604">
    <property type="component" value="Unassembled WGS sequence"/>
</dbReference>
<keyword evidence="7 12" id="KW-0547">Nucleotide-binding</keyword>
<dbReference type="Pfam" id="PF00334">
    <property type="entry name" value="NDK"/>
    <property type="match status" value="1"/>
</dbReference>
<feature type="binding site" evidence="12 13">
    <location>
        <position position="57"/>
    </location>
    <ligand>
        <name>ATP</name>
        <dbReference type="ChEBI" id="CHEBI:30616"/>
    </ligand>
</feature>
<evidence type="ECO:0000256" key="5">
    <source>
        <dbReference type="ARBA" id="ARBA00022679"/>
    </source>
</evidence>
<dbReference type="GO" id="GO:0006183">
    <property type="term" value="P:GTP biosynthetic process"/>
    <property type="evidence" value="ECO:0007669"/>
    <property type="project" value="UniProtKB-UniRule"/>
</dbReference>
<evidence type="ECO:0000256" key="1">
    <source>
        <dbReference type="ARBA" id="ARBA00001946"/>
    </source>
</evidence>
<keyword evidence="6 12" id="KW-0479">Metal-binding</keyword>
<dbReference type="PRINTS" id="PR01243">
    <property type="entry name" value="NUCDPKINASE"/>
</dbReference>
<evidence type="ECO:0000256" key="9">
    <source>
        <dbReference type="ARBA" id="ARBA00022840"/>
    </source>
</evidence>
<accession>A0A0E4H7N4</accession>
<keyword evidence="10 12" id="KW-0460">Magnesium</keyword>
<dbReference type="FunFam" id="3.30.70.141:FF:000003">
    <property type="entry name" value="Nucleoside diphosphate kinase"/>
    <property type="match status" value="1"/>
</dbReference>
<feature type="binding site" evidence="12 13">
    <location>
        <position position="85"/>
    </location>
    <ligand>
        <name>ATP</name>
        <dbReference type="ChEBI" id="CHEBI:30616"/>
    </ligand>
</feature>
<comment type="function">
    <text evidence="12">Major role in the synthesis of nucleoside triphosphates other than ATP. The ATP gamma phosphate is transferred to the NDP beta phosphate via a ping-pong mechanism, using a phosphorylated active-site intermediate.</text>
</comment>
<evidence type="ECO:0000313" key="16">
    <source>
        <dbReference type="EMBL" id="CQR24641.1"/>
    </source>
</evidence>
<dbReference type="GO" id="GO:0006241">
    <property type="term" value="P:CTP biosynthetic process"/>
    <property type="evidence" value="ECO:0007669"/>
    <property type="project" value="UniProtKB-UniRule"/>
</dbReference>
<comment type="catalytic activity">
    <reaction evidence="12">
        <text>a ribonucleoside 5'-diphosphate + ATP = a ribonucleoside 5'-triphosphate + ADP</text>
        <dbReference type="Rhea" id="RHEA:18113"/>
        <dbReference type="ChEBI" id="CHEBI:30616"/>
        <dbReference type="ChEBI" id="CHEBI:57930"/>
        <dbReference type="ChEBI" id="CHEBI:61557"/>
        <dbReference type="ChEBI" id="CHEBI:456216"/>
        <dbReference type="EC" id="2.7.4.6"/>
    </reaction>
</comment>
<keyword evidence="11 12" id="KW-0546">Nucleotide metabolism</keyword>
<evidence type="ECO:0000256" key="3">
    <source>
        <dbReference type="ARBA" id="ARBA00012966"/>
    </source>
</evidence>
<evidence type="ECO:0000256" key="6">
    <source>
        <dbReference type="ARBA" id="ARBA00022723"/>
    </source>
</evidence>
<dbReference type="SMART" id="SM00562">
    <property type="entry name" value="NDK"/>
    <property type="match status" value="1"/>
</dbReference>
<feature type="binding site" evidence="12 13">
    <location>
        <position position="9"/>
    </location>
    <ligand>
        <name>ATP</name>
        <dbReference type="ChEBI" id="CHEBI:30616"/>
    </ligand>
</feature>
<dbReference type="STRING" id="1608583.BN1356_00985"/>
<evidence type="ECO:0000256" key="12">
    <source>
        <dbReference type="HAMAP-Rule" id="MF_00451"/>
    </source>
</evidence>
<keyword evidence="12" id="KW-0597">Phosphoprotein</keyword>
<feature type="binding site" evidence="12 13">
    <location>
        <position position="91"/>
    </location>
    <ligand>
        <name>ATP</name>
        <dbReference type="ChEBI" id="CHEBI:30616"/>
    </ligand>
</feature>
<feature type="active site" description="Pros-phosphohistidine intermediate" evidence="12 13">
    <location>
        <position position="120"/>
    </location>
</feature>
<evidence type="ECO:0000313" key="17">
    <source>
        <dbReference type="Proteomes" id="UP000198604"/>
    </source>
</evidence>
<dbReference type="GO" id="GO:0005524">
    <property type="term" value="F:ATP binding"/>
    <property type="evidence" value="ECO:0007669"/>
    <property type="project" value="UniProtKB-UniRule"/>
</dbReference>
<comment type="cofactor">
    <cofactor evidence="1 12">
        <name>Mg(2+)</name>
        <dbReference type="ChEBI" id="CHEBI:18420"/>
    </cofactor>
</comment>
<keyword evidence="5 12" id="KW-0808">Transferase</keyword>
<dbReference type="GO" id="GO:0004550">
    <property type="term" value="F:nucleoside diphosphate kinase activity"/>
    <property type="evidence" value="ECO:0007669"/>
    <property type="project" value="UniProtKB-UniRule"/>
</dbReference>
<comment type="similarity">
    <text evidence="2 12 13 14">Belongs to the NDK family.</text>
</comment>
<dbReference type="RefSeq" id="WP_093650267.1">
    <property type="nucleotide sequence ID" value="NZ_CTEN01000002.1"/>
</dbReference>
<evidence type="ECO:0000256" key="7">
    <source>
        <dbReference type="ARBA" id="ARBA00022741"/>
    </source>
</evidence>
<evidence type="ECO:0000256" key="10">
    <source>
        <dbReference type="ARBA" id="ARBA00022842"/>
    </source>
</evidence>
<dbReference type="EMBL" id="CTEN01000002">
    <property type="protein sequence ID" value="CQR24641.1"/>
    <property type="molecule type" value="Genomic_DNA"/>
</dbReference>
<dbReference type="NCBIfam" id="NF001908">
    <property type="entry name" value="PRK00668.1"/>
    <property type="match status" value="1"/>
</dbReference>
<dbReference type="SUPFAM" id="SSF54919">
    <property type="entry name" value="Nucleoside diphosphate kinase, NDK"/>
    <property type="match status" value="1"/>
</dbReference>
<evidence type="ECO:0000256" key="4">
    <source>
        <dbReference type="ARBA" id="ARBA00017632"/>
    </source>
</evidence>
<feature type="binding site" evidence="12 13">
    <location>
        <position position="117"/>
    </location>
    <ligand>
        <name>ATP</name>
        <dbReference type="ChEBI" id="CHEBI:30616"/>
    </ligand>
</feature>
<proteinExistence type="inferred from homology"/>
<name>A0A0E4H7N4_9STRE</name>
<comment type="catalytic activity">
    <reaction evidence="12">
        <text>a 2'-deoxyribonucleoside 5'-diphosphate + ATP = a 2'-deoxyribonucleoside 5'-triphosphate + ADP</text>
        <dbReference type="Rhea" id="RHEA:44640"/>
        <dbReference type="ChEBI" id="CHEBI:30616"/>
        <dbReference type="ChEBI" id="CHEBI:61560"/>
        <dbReference type="ChEBI" id="CHEBI:73316"/>
        <dbReference type="ChEBI" id="CHEBI:456216"/>
        <dbReference type="EC" id="2.7.4.6"/>
    </reaction>
</comment>
<keyword evidence="17" id="KW-1185">Reference proteome</keyword>
<feature type="binding site" evidence="12 13">
    <location>
        <position position="102"/>
    </location>
    <ligand>
        <name>ATP</name>
        <dbReference type="ChEBI" id="CHEBI:30616"/>
    </ligand>
</feature>
<dbReference type="InterPro" id="IPR034907">
    <property type="entry name" value="NDK-like_dom"/>
</dbReference>
<evidence type="ECO:0000256" key="2">
    <source>
        <dbReference type="ARBA" id="ARBA00008142"/>
    </source>
</evidence>
<feature type="domain" description="Nucleoside diphosphate kinase-like" evidence="15">
    <location>
        <begin position="1"/>
        <end position="140"/>
    </location>
</feature>
<protein>
    <recommendedName>
        <fullName evidence="4 12">Nucleoside diphosphate kinase</fullName>
        <shortName evidence="12">NDK</shortName>
        <shortName evidence="12">NDP kinase</shortName>
        <ecNumber evidence="3 12">2.7.4.6</ecNumber>
    </recommendedName>
    <alternativeName>
        <fullName evidence="12">Nucleoside-2-P kinase</fullName>
    </alternativeName>
</protein>
<dbReference type="Gene3D" id="3.30.70.141">
    <property type="entry name" value="Nucleoside diphosphate kinase-like domain"/>
    <property type="match status" value="1"/>
</dbReference>
<dbReference type="OrthoDB" id="9801161at2"/>
<comment type="subcellular location">
    <subcellularLocation>
        <location evidence="12">Cytoplasm</location>
    </subcellularLocation>
</comment>
<keyword evidence="12" id="KW-0963">Cytoplasm</keyword>
<comment type="subunit">
    <text evidence="12">Homotetramer.</text>
</comment>
<dbReference type="PANTHER" id="PTHR11349">
    <property type="entry name" value="NUCLEOSIDE DIPHOSPHATE KINASE"/>
    <property type="match status" value="1"/>
</dbReference>
<evidence type="ECO:0000256" key="14">
    <source>
        <dbReference type="RuleBase" id="RU004011"/>
    </source>
</evidence>
<organism evidence="16 17">
    <name type="scientific">Streptococcus varani</name>
    <dbReference type="NCBI Taxonomy" id="1608583"/>
    <lineage>
        <taxon>Bacteria</taxon>
        <taxon>Bacillati</taxon>
        <taxon>Bacillota</taxon>
        <taxon>Bacilli</taxon>
        <taxon>Lactobacillales</taxon>
        <taxon>Streptococcaceae</taxon>
        <taxon>Streptococcus</taxon>
    </lineage>
</organism>
<dbReference type="GO" id="GO:0046872">
    <property type="term" value="F:metal ion binding"/>
    <property type="evidence" value="ECO:0007669"/>
    <property type="project" value="UniProtKB-KW"/>
</dbReference>
<evidence type="ECO:0000256" key="11">
    <source>
        <dbReference type="ARBA" id="ARBA00023080"/>
    </source>
</evidence>
<dbReference type="EC" id="2.7.4.6" evidence="3 12"/>
<dbReference type="AlphaFoldDB" id="A0A0E4H7N4"/>
<dbReference type="GO" id="GO:0006228">
    <property type="term" value="P:UTP biosynthetic process"/>
    <property type="evidence" value="ECO:0007669"/>
    <property type="project" value="UniProtKB-UniRule"/>
</dbReference>
<dbReference type="InterPro" id="IPR036850">
    <property type="entry name" value="NDK-like_dom_sf"/>
</dbReference>
<gene>
    <name evidence="12 16" type="primary">ndk</name>
    <name evidence="16" type="ORF">BN1356_00985</name>
</gene>
<evidence type="ECO:0000256" key="8">
    <source>
        <dbReference type="ARBA" id="ARBA00022777"/>
    </source>
</evidence>
<dbReference type="GO" id="GO:0005737">
    <property type="term" value="C:cytoplasm"/>
    <property type="evidence" value="ECO:0007669"/>
    <property type="project" value="UniProtKB-SubCell"/>
</dbReference>
<evidence type="ECO:0000259" key="15">
    <source>
        <dbReference type="SMART" id="SM00562"/>
    </source>
</evidence>
<dbReference type="CDD" id="cd04413">
    <property type="entry name" value="NDPk_I"/>
    <property type="match status" value="1"/>
</dbReference>
<evidence type="ECO:0000256" key="13">
    <source>
        <dbReference type="PROSITE-ProRule" id="PRU00706"/>
    </source>
</evidence>
<reference evidence="17" key="1">
    <citation type="submission" date="2015-03" db="EMBL/GenBank/DDBJ databases">
        <authorList>
            <person name="Urmite Genomes"/>
        </authorList>
    </citation>
    <scope>NUCLEOTIDE SEQUENCE [LARGE SCALE GENOMIC DNA]</scope>
    <source>
        <strain evidence="17">FF10</strain>
    </source>
</reference>
<sequence length="141" mass="15759">MEKTFFMIKPDGVQRGLIGHVLHRIERRGFTIERLEMRQATPELLRQHYAALVDKPFFPEIEEYMTSGLVLVGVMVGNRAISSWRTMMGATNPKDALPGTIRGDYGQAPGESGGIFNVVHGSDSTESAKKEITLWFGQDSF</sequence>
<dbReference type="InterPro" id="IPR001564">
    <property type="entry name" value="Nucleoside_diP_kinase"/>
</dbReference>
<dbReference type="PROSITE" id="PS51374">
    <property type="entry name" value="NDPK_LIKE"/>
    <property type="match status" value="1"/>
</dbReference>
<keyword evidence="9 12" id="KW-0067">ATP-binding</keyword>